<evidence type="ECO:0000256" key="1">
    <source>
        <dbReference type="SAM" id="MobiDB-lite"/>
    </source>
</evidence>
<accession>A0A2T0RS91</accession>
<sequence>MTFSRTTLLAAVMALSVAGCANGGTDQAGGAPPSAAAPSPAASSEAPPAPAPSPGVRRTITGTVTAGVEANCLLLDENLLIFEKESLRAAAKEGATVTVTGHSSPGTMTTCMQGTPFLVTAIRAN</sequence>
<organism evidence="3 4">
    <name type="scientific">Pseudosporangium ferrugineum</name>
    <dbReference type="NCBI Taxonomy" id="439699"/>
    <lineage>
        <taxon>Bacteria</taxon>
        <taxon>Bacillati</taxon>
        <taxon>Actinomycetota</taxon>
        <taxon>Actinomycetes</taxon>
        <taxon>Micromonosporales</taxon>
        <taxon>Micromonosporaceae</taxon>
        <taxon>Pseudosporangium</taxon>
    </lineage>
</organism>
<evidence type="ECO:0000256" key="2">
    <source>
        <dbReference type="SAM" id="SignalP"/>
    </source>
</evidence>
<feature type="signal peptide" evidence="2">
    <location>
        <begin position="1"/>
        <end position="23"/>
    </location>
</feature>
<dbReference type="RefSeq" id="WP_106129459.1">
    <property type="nucleotide sequence ID" value="NZ_PVZG01000014.1"/>
</dbReference>
<dbReference type="Proteomes" id="UP000239209">
    <property type="component" value="Unassembled WGS sequence"/>
</dbReference>
<dbReference type="OrthoDB" id="5148907at2"/>
<dbReference type="PROSITE" id="PS51257">
    <property type="entry name" value="PROKAR_LIPOPROTEIN"/>
    <property type="match status" value="1"/>
</dbReference>
<comment type="caution">
    <text evidence="3">The sequence shown here is derived from an EMBL/GenBank/DDBJ whole genome shotgun (WGS) entry which is preliminary data.</text>
</comment>
<feature type="compositionally biased region" description="Low complexity" evidence="1">
    <location>
        <begin position="31"/>
        <end position="46"/>
    </location>
</feature>
<dbReference type="AlphaFoldDB" id="A0A2T0RS91"/>
<dbReference type="EMBL" id="PVZG01000014">
    <property type="protein sequence ID" value="PRY24069.1"/>
    <property type="molecule type" value="Genomic_DNA"/>
</dbReference>
<feature type="chain" id="PRO_5038456823" evidence="2">
    <location>
        <begin position="24"/>
        <end position="125"/>
    </location>
</feature>
<reference evidence="3 4" key="1">
    <citation type="submission" date="2018-03" db="EMBL/GenBank/DDBJ databases">
        <title>Genomic Encyclopedia of Archaeal and Bacterial Type Strains, Phase II (KMG-II): from individual species to whole genera.</title>
        <authorList>
            <person name="Goeker M."/>
        </authorList>
    </citation>
    <scope>NUCLEOTIDE SEQUENCE [LARGE SCALE GENOMIC DNA]</scope>
    <source>
        <strain evidence="3 4">DSM 45348</strain>
    </source>
</reference>
<gene>
    <name evidence="3" type="ORF">CLV70_114202</name>
</gene>
<keyword evidence="4" id="KW-1185">Reference proteome</keyword>
<evidence type="ECO:0000313" key="4">
    <source>
        <dbReference type="Proteomes" id="UP000239209"/>
    </source>
</evidence>
<feature type="region of interest" description="Disordered" evidence="1">
    <location>
        <begin position="23"/>
        <end position="60"/>
    </location>
</feature>
<proteinExistence type="predicted"/>
<evidence type="ECO:0000313" key="3">
    <source>
        <dbReference type="EMBL" id="PRY24069.1"/>
    </source>
</evidence>
<protein>
    <submittedName>
        <fullName evidence="3">Uncharacterized protein</fullName>
    </submittedName>
</protein>
<keyword evidence="2" id="KW-0732">Signal</keyword>
<name>A0A2T0RS91_9ACTN</name>